<evidence type="ECO:0000313" key="2">
    <source>
        <dbReference type="Proteomes" id="UP001551482"/>
    </source>
</evidence>
<sequence>MTPARSWRIDTVLGPEGAAEAVRALAATYQRRDRLGEAAAFRLACETIGSGSAWLLARRGQVWQLHGTFFACAEMPRRIRIRAVLAACAAHPMRVEFADLSRRRRPWRKPGHLRVDDLDACYALTAWPHPPTRKAAT</sequence>
<dbReference type="EMBL" id="JBEZFP010000150">
    <property type="protein sequence ID" value="MEU8139033.1"/>
    <property type="molecule type" value="Genomic_DNA"/>
</dbReference>
<comment type="caution">
    <text evidence="1">The sequence shown here is derived from an EMBL/GenBank/DDBJ whole genome shotgun (WGS) entry which is preliminary data.</text>
</comment>
<protein>
    <submittedName>
        <fullName evidence="1">Uncharacterized protein</fullName>
    </submittedName>
</protein>
<keyword evidence="2" id="KW-1185">Reference proteome</keyword>
<gene>
    <name evidence="1" type="ORF">AB0C36_36730</name>
</gene>
<dbReference type="Proteomes" id="UP001551482">
    <property type="component" value="Unassembled WGS sequence"/>
</dbReference>
<dbReference type="RefSeq" id="WP_358362870.1">
    <property type="nucleotide sequence ID" value="NZ_JBEZFP010000150.1"/>
</dbReference>
<accession>A0ABV3DTF4</accession>
<evidence type="ECO:0000313" key="1">
    <source>
        <dbReference type="EMBL" id="MEU8139033.1"/>
    </source>
</evidence>
<name>A0ABV3DTF4_9ACTN</name>
<proteinExistence type="predicted"/>
<organism evidence="1 2">
    <name type="scientific">Streptodolium elevatio</name>
    <dbReference type="NCBI Taxonomy" id="3157996"/>
    <lineage>
        <taxon>Bacteria</taxon>
        <taxon>Bacillati</taxon>
        <taxon>Actinomycetota</taxon>
        <taxon>Actinomycetes</taxon>
        <taxon>Kitasatosporales</taxon>
        <taxon>Streptomycetaceae</taxon>
        <taxon>Streptodolium</taxon>
    </lineage>
</organism>
<reference evidence="1 2" key="1">
    <citation type="submission" date="2024-06" db="EMBL/GenBank/DDBJ databases">
        <title>The Natural Products Discovery Center: Release of the First 8490 Sequenced Strains for Exploring Actinobacteria Biosynthetic Diversity.</title>
        <authorList>
            <person name="Kalkreuter E."/>
            <person name="Kautsar S.A."/>
            <person name="Yang D."/>
            <person name="Bader C.D."/>
            <person name="Teijaro C.N."/>
            <person name="Fluegel L."/>
            <person name="Davis C.M."/>
            <person name="Simpson J.R."/>
            <person name="Lauterbach L."/>
            <person name="Steele A.D."/>
            <person name="Gui C."/>
            <person name="Meng S."/>
            <person name="Li G."/>
            <person name="Viehrig K."/>
            <person name="Ye F."/>
            <person name="Su P."/>
            <person name="Kiefer A.F."/>
            <person name="Nichols A."/>
            <person name="Cepeda A.J."/>
            <person name="Yan W."/>
            <person name="Fan B."/>
            <person name="Jiang Y."/>
            <person name="Adhikari A."/>
            <person name="Zheng C.-J."/>
            <person name="Schuster L."/>
            <person name="Cowan T.M."/>
            <person name="Smanski M.J."/>
            <person name="Chevrette M.G."/>
            <person name="De Carvalho L.P.S."/>
            <person name="Shen B."/>
        </authorList>
    </citation>
    <scope>NUCLEOTIDE SEQUENCE [LARGE SCALE GENOMIC DNA]</scope>
    <source>
        <strain evidence="1 2">NPDC048946</strain>
    </source>
</reference>